<feature type="transmembrane region" description="Helical" evidence="3">
    <location>
        <begin position="299"/>
        <end position="320"/>
    </location>
</feature>
<dbReference type="PANTHER" id="PTHR45138">
    <property type="entry name" value="REGULATORY COMPONENTS OF SENSORY TRANSDUCTION SYSTEM"/>
    <property type="match status" value="1"/>
</dbReference>
<feature type="domain" description="GGDEF" evidence="4">
    <location>
        <begin position="363"/>
        <end position="498"/>
    </location>
</feature>
<accession>A0ABW0PU42</accession>
<feature type="transmembrane region" description="Helical" evidence="3">
    <location>
        <begin position="268"/>
        <end position="287"/>
    </location>
</feature>
<sequence length="507" mass="53987">MLLNSKALVRSPQLTIDRNRMGATPKSIRPATGKLAAALWPLCLVACVVFVAALAGILTRPLGFIAALWPANAILLGLFVVRPQLAGYPGWLGALIGFLVAGHLSGDDPSTNLWLTDANLIGVATGYVLFRWLGPDDRALRRPLSVLHMLLICVAAAGMAAGVGCILASFLSTLPMKTGFIFWFTTELSNYVIILPVLLTFPRGLRLPELVERLRNFVPDAPTTMPVLALCLSVIASIGIGGPGAIAFPIPALLWCSLSYGMFPTSVLVLLSSLTMLVAESADLIYLPSTVDLLDNSMSFRLGLTLLAVGPLTVATITVAQRGLLARLDRAVSMDSLTDILARRAYLERSAALLAQPQSNLFSGVAVLMIDIDHFKQVNDEHGHAAGDAVLVAVTDAIGDELRRLDLFGRLGGEEFAVTLPDITSDDAVAMAERLRHTVERLMIPAGAGRVIRISISIGINHRARHPAGGVVEMLPLADAALYQAKALGRNRIVLYVPPVRGSAAAE</sequence>
<dbReference type="InterPro" id="IPR029787">
    <property type="entry name" value="Nucleotide_cyclase"/>
</dbReference>
<dbReference type="EMBL" id="JBHSML010000002">
    <property type="protein sequence ID" value="MFC5515232.1"/>
    <property type="molecule type" value="Genomic_DNA"/>
</dbReference>
<keyword evidence="5" id="KW-0548">Nucleotidyltransferase</keyword>
<keyword evidence="3" id="KW-0812">Transmembrane</keyword>
<evidence type="ECO:0000256" key="1">
    <source>
        <dbReference type="ARBA" id="ARBA00012528"/>
    </source>
</evidence>
<dbReference type="EC" id="2.7.7.65" evidence="1"/>
<evidence type="ECO:0000256" key="2">
    <source>
        <dbReference type="ARBA" id="ARBA00034247"/>
    </source>
</evidence>
<name>A0ABW0PU42_9HYPH</name>
<feature type="transmembrane region" description="Helical" evidence="3">
    <location>
        <begin position="35"/>
        <end position="58"/>
    </location>
</feature>
<dbReference type="PANTHER" id="PTHR45138:SF9">
    <property type="entry name" value="DIGUANYLATE CYCLASE DGCM-RELATED"/>
    <property type="match status" value="1"/>
</dbReference>
<dbReference type="GO" id="GO:0052621">
    <property type="term" value="F:diguanylate cyclase activity"/>
    <property type="evidence" value="ECO:0007669"/>
    <property type="project" value="UniProtKB-EC"/>
</dbReference>
<dbReference type="SUPFAM" id="SSF55073">
    <property type="entry name" value="Nucleotide cyclase"/>
    <property type="match status" value="1"/>
</dbReference>
<evidence type="ECO:0000313" key="6">
    <source>
        <dbReference type="Proteomes" id="UP001596150"/>
    </source>
</evidence>
<keyword evidence="3" id="KW-0472">Membrane</keyword>
<reference evidence="6" key="1">
    <citation type="journal article" date="2019" name="Int. J. Syst. Evol. Microbiol.">
        <title>The Global Catalogue of Microorganisms (GCM) 10K type strain sequencing project: providing services to taxonomists for standard genome sequencing and annotation.</title>
        <authorList>
            <consortium name="The Broad Institute Genomics Platform"/>
            <consortium name="The Broad Institute Genome Sequencing Center for Infectious Disease"/>
            <person name="Wu L."/>
            <person name="Ma J."/>
        </authorList>
    </citation>
    <scope>NUCLEOTIDE SEQUENCE [LARGE SCALE GENOMIC DNA]</scope>
    <source>
        <strain evidence="6">KACC 12633</strain>
    </source>
</reference>
<dbReference type="Gene3D" id="3.30.70.270">
    <property type="match status" value="1"/>
</dbReference>
<dbReference type="Pfam" id="PF00990">
    <property type="entry name" value="GGDEF"/>
    <property type="match status" value="1"/>
</dbReference>
<keyword evidence="6" id="KW-1185">Reference proteome</keyword>
<dbReference type="RefSeq" id="WP_266343228.1">
    <property type="nucleotide sequence ID" value="NZ_JAPKNH010000002.1"/>
</dbReference>
<evidence type="ECO:0000313" key="5">
    <source>
        <dbReference type="EMBL" id="MFC5515232.1"/>
    </source>
</evidence>
<protein>
    <recommendedName>
        <fullName evidence="1">diguanylate cyclase</fullName>
        <ecNumber evidence="1">2.7.7.65</ecNumber>
    </recommendedName>
</protein>
<feature type="transmembrane region" description="Helical" evidence="3">
    <location>
        <begin position="64"/>
        <end position="81"/>
    </location>
</feature>
<comment type="catalytic activity">
    <reaction evidence="2">
        <text>2 GTP = 3',3'-c-di-GMP + 2 diphosphate</text>
        <dbReference type="Rhea" id="RHEA:24898"/>
        <dbReference type="ChEBI" id="CHEBI:33019"/>
        <dbReference type="ChEBI" id="CHEBI:37565"/>
        <dbReference type="ChEBI" id="CHEBI:58805"/>
        <dbReference type="EC" id="2.7.7.65"/>
    </reaction>
</comment>
<comment type="caution">
    <text evidence="5">The sequence shown here is derived from an EMBL/GenBank/DDBJ whole genome shotgun (WGS) entry which is preliminary data.</text>
</comment>
<keyword evidence="5" id="KW-0808">Transferase</keyword>
<dbReference type="NCBIfam" id="TIGR00254">
    <property type="entry name" value="GGDEF"/>
    <property type="match status" value="1"/>
</dbReference>
<feature type="transmembrane region" description="Helical" evidence="3">
    <location>
        <begin position="221"/>
        <end position="240"/>
    </location>
</feature>
<dbReference type="PROSITE" id="PS50887">
    <property type="entry name" value="GGDEF"/>
    <property type="match status" value="1"/>
</dbReference>
<proteinExistence type="predicted"/>
<gene>
    <name evidence="5" type="ORF">ACFPP9_05575</name>
</gene>
<dbReference type="InterPro" id="IPR050469">
    <property type="entry name" value="Diguanylate_Cyclase"/>
</dbReference>
<dbReference type="InterPro" id="IPR000160">
    <property type="entry name" value="GGDEF_dom"/>
</dbReference>
<evidence type="ECO:0000256" key="3">
    <source>
        <dbReference type="SAM" id="Phobius"/>
    </source>
</evidence>
<feature type="transmembrane region" description="Helical" evidence="3">
    <location>
        <begin position="88"/>
        <end position="106"/>
    </location>
</feature>
<organism evidence="5 6">
    <name type="scientific">Kaistia terrae</name>
    <dbReference type="NCBI Taxonomy" id="537017"/>
    <lineage>
        <taxon>Bacteria</taxon>
        <taxon>Pseudomonadati</taxon>
        <taxon>Pseudomonadota</taxon>
        <taxon>Alphaproteobacteria</taxon>
        <taxon>Hyphomicrobiales</taxon>
        <taxon>Kaistiaceae</taxon>
        <taxon>Kaistia</taxon>
    </lineage>
</organism>
<dbReference type="CDD" id="cd01949">
    <property type="entry name" value="GGDEF"/>
    <property type="match status" value="1"/>
</dbReference>
<dbReference type="SMART" id="SM00267">
    <property type="entry name" value="GGDEF"/>
    <property type="match status" value="1"/>
</dbReference>
<dbReference type="Proteomes" id="UP001596150">
    <property type="component" value="Unassembled WGS sequence"/>
</dbReference>
<feature type="transmembrane region" description="Helical" evidence="3">
    <location>
        <begin position="112"/>
        <end position="134"/>
    </location>
</feature>
<feature type="transmembrane region" description="Helical" evidence="3">
    <location>
        <begin position="180"/>
        <end position="201"/>
    </location>
</feature>
<feature type="transmembrane region" description="Helical" evidence="3">
    <location>
        <begin position="146"/>
        <end position="174"/>
    </location>
</feature>
<keyword evidence="3" id="KW-1133">Transmembrane helix</keyword>
<dbReference type="InterPro" id="IPR043128">
    <property type="entry name" value="Rev_trsase/Diguanyl_cyclase"/>
</dbReference>
<evidence type="ECO:0000259" key="4">
    <source>
        <dbReference type="PROSITE" id="PS50887"/>
    </source>
</evidence>